<comment type="caution">
    <text evidence="4">The sequence shown here is derived from an EMBL/GenBank/DDBJ whole genome shotgun (WGS) entry which is preliminary data.</text>
</comment>
<dbReference type="Pfam" id="PF01740">
    <property type="entry name" value="STAS"/>
    <property type="match status" value="1"/>
</dbReference>
<dbReference type="Proteomes" id="UP001501759">
    <property type="component" value="Unassembled WGS sequence"/>
</dbReference>
<dbReference type="InterPro" id="IPR002645">
    <property type="entry name" value="STAS_dom"/>
</dbReference>
<reference evidence="5" key="1">
    <citation type="journal article" date="2019" name="Int. J. Syst. Evol. Microbiol.">
        <title>The Global Catalogue of Microorganisms (GCM) 10K type strain sequencing project: providing services to taxonomists for standard genome sequencing and annotation.</title>
        <authorList>
            <consortium name="The Broad Institute Genomics Platform"/>
            <consortium name="The Broad Institute Genome Sequencing Center for Infectious Disease"/>
            <person name="Wu L."/>
            <person name="Ma J."/>
        </authorList>
    </citation>
    <scope>NUCLEOTIDE SEQUENCE [LARGE SCALE GENOMIC DNA]</scope>
    <source>
        <strain evidence="5">JCM 18409</strain>
    </source>
</reference>
<dbReference type="EMBL" id="BAABKB010000004">
    <property type="protein sequence ID" value="GAA5006242.1"/>
    <property type="molecule type" value="Genomic_DNA"/>
</dbReference>
<feature type="domain" description="STAS" evidence="3">
    <location>
        <begin position="40"/>
        <end position="141"/>
    </location>
</feature>
<dbReference type="InterPro" id="IPR036513">
    <property type="entry name" value="STAS_dom_sf"/>
</dbReference>
<evidence type="ECO:0000256" key="1">
    <source>
        <dbReference type="ARBA" id="ARBA00009013"/>
    </source>
</evidence>
<protein>
    <recommendedName>
        <fullName evidence="2">Anti-sigma factor antagonist</fullName>
    </recommendedName>
</protein>
<evidence type="ECO:0000313" key="5">
    <source>
        <dbReference type="Proteomes" id="UP001501759"/>
    </source>
</evidence>
<evidence type="ECO:0000256" key="2">
    <source>
        <dbReference type="RuleBase" id="RU003749"/>
    </source>
</evidence>
<comment type="similarity">
    <text evidence="1 2">Belongs to the anti-sigma-factor antagonist family.</text>
</comment>
<dbReference type="NCBIfam" id="TIGR00377">
    <property type="entry name" value="ant_ant_sig"/>
    <property type="match status" value="1"/>
</dbReference>
<accession>A0ABP9IRP3</accession>
<gene>
    <name evidence="4" type="ORF">GCM10023335_23620</name>
</gene>
<dbReference type="PROSITE" id="PS50801">
    <property type="entry name" value="STAS"/>
    <property type="match status" value="1"/>
</dbReference>
<dbReference type="CDD" id="cd07043">
    <property type="entry name" value="STAS_anti-anti-sigma_factors"/>
    <property type="match status" value="1"/>
</dbReference>
<dbReference type="Gene3D" id="3.30.750.24">
    <property type="entry name" value="STAS domain"/>
    <property type="match status" value="1"/>
</dbReference>
<dbReference type="PANTHER" id="PTHR33495">
    <property type="entry name" value="ANTI-SIGMA FACTOR ANTAGONIST TM_1081-RELATED-RELATED"/>
    <property type="match status" value="1"/>
</dbReference>
<evidence type="ECO:0000313" key="4">
    <source>
        <dbReference type="EMBL" id="GAA5006242.1"/>
    </source>
</evidence>
<proteinExistence type="inferred from homology"/>
<dbReference type="InterPro" id="IPR003658">
    <property type="entry name" value="Anti-sigma_ant"/>
</dbReference>
<keyword evidence="5" id="KW-1185">Reference proteome</keyword>
<evidence type="ECO:0000259" key="3">
    <source>
        <dbReference type="PROSITE" id="PS50801"/>
    </source>
</evidence>
<dbReference type="PANTHER" id="PTHR33495:SF2">
    <property type="entry name" value="ANTI-SIGMA FACTOR ANTAGONIST TM_1081-RELATED"/>
    <property type="match status" value="1"/>
</dbReference>
<name>A0ABP9IRP3_9ACTN</name>
<organism evidence="4 5">
    <name type="scientific">Streptomyces siamensis</name>
    <dbReference type="NCBI Taxonomy" id="1274986"/>
    <lineage>
        <taxon>Bacteria</taxon>
        <taxon>Bacillati</taxon>
        <taxon>Actinomycetota</taxon>
        <taxon>Actinomycetes</taxon>
        <taxon>Kitasatosporales</taxon>
        <taxon>Streptomycetaceae</taxon>
        <taxon>Streptomyces</taxon>
    </lineage>
</organism>
<dbReference type="SUPFAM" id="SSF52091">
    <property type="entry name" value="SpoIIaa-like"/>
    <property type="match status" value="1"/>
</dbReference>
<sequence length="148" mass="15404">MDVLTGVPHAGRIPTGQCPLEGTVPAEPAPVSIDVTLPREGIALVTVEGDLDVETAPELRHHLSGQVRAGRRHLLIDLAAVPFMDSSGINAILKALEETRLAGGSIRLVSPAPAVRRVLDLTGVNLAIASSDSVDDALALVTEDATPR</sequence>